<dbReference type="EMBL" id="JBJURJ010000013">
    <property type="protein sequence ID" value="MFM9330434.1"/>
    <property type="molecule type" value="Genomic_DNA"/>
</dbReference>
<proteinExistence type="predicted"/>
<keyword evidence="2" id="KW-1185">Reference proteome</keyword>
<organism evidence="1 2">
    <name type="scientific">Paenibacillus mesotrionivorans</name>
    <dbReference type="NCBI Taxonomy" id="3160968"/>
    <lineage>
        <taxon>Bacteria</taxon>
        <taxon>Bacillati</taxon>
        <taxon>Bacillota</taxon>
        <taxon>Bacilli</taxon>
        <taxon>Bacillales</taxon>
        <taxon>Paenibacillaceae</taxon>
        <taxon>Paenibacillus</taxon>
    </lineage>
</organism>
<evidence type="ECO:0000313" key="2">
    <source>
        <dbReference type="Proteomes" id="UP001631969"/>
    </source>
</evidence>
<reference evidence="1" key="1">
    <citation type="submission" date="2024-12" db="EMBL/GenBank/DDBJ databases">
        <authorList>
            <person name="Wu N."/>
        </authorList>
    </citation>
    <scope>NUCLEOTIDE SEQUENCE</scope>
    <source>
        <strain evidence="1">P15</strain>
    </source>
</reference>
<name>A0ACC7P4C1_9BACL</name>
<protein>
    <submittedName>
        <fullName evidence="1">GGDEF domain-containing protein</fullName>
    </submittedName>
</protein>
<comment type="caution">
    <text evidence="1">The sequence shown here is derived from an EMBL/GenBank/DDBJ whole genome shotgun (WGS) entry which is preliminary data.</text>
</comment>
<dbReference type="Proteomes" id="UP001631969">
    <property type="component" value="Unassembled WGS sequence"/>
</dbReference>
<sequence length="281" mass="30993">MIALLRYVPSLYIKLFEHHPFAMLTITAKGRPLLANAQARALLEAGRDGTAASALLENSRLLEKLAENKSFGGLDISVYQAGRRREFRIDSSLIRGLFRPVFLLSVQDVTASSRHLRRLRHQATRDSLTGVWNRGAFLEKLEAAIVLAEQEGYTLAVLYIDVDEFKEINTAYGHEGGDAVLAGVARIIARIVGRKGAVGRLGGDELAVFMHPVPSYTEISGTLLELTNAIRAMDIPYKGQTIRVEASFGASLYAENSEDAATLLNRADKAMYRMKEVPLFD</sequence>
<gene>
    <name evidence="1" type="ORF">ACI1P1_19215</name>
</gene>
<evidence type="ECO:0000313" key="1">
    <source>
        <dbReference type="EMBL" id="MFM9330434.1"/>
    </source>
</evidence>
<accession>A0ACC7P4C1</accession>